<dbReference type="CDD" id="cd09275">
    <property type="entry name" value="RNase_HI_RT_DIRS1"/>
    <property type="match status" value="1"/>
</dbReference>
<gene>
    <name evidence="3" type="ORF">UXM345_LOCUS1892</name>
</gene>
<proteinExistence type="predicted"/>
<organism evidence="3 4">
    <name type="scientific">Rotaria magnacalcarata</name>
    <dbReference type="NCBI Taxonomy" id="392030"/>
    <lineage>
        <taxon>Eukaryota</taxon>
        <taxon>Metazoa</taxon>
        <taxon>Spiralia</taxon>
        <taxon>Gnathifera</taxon>
        <taxon>Rotifera</taxon>
        <taxon>Eurotatoria</taxon>
        <taxon>Bdelloidea</taxon>
        <taxon>Philodinida</taxon>
        <taxon>Philodinidae</taxon>
        <taxon>Rotaria</taxon>
    </lineage>
</organism>
<dbReference type="InterPro" id="IPR010998">
    <property type="entry name" value="Integrase_recombinase_N"/>
</dbReference>
<dbReference type="Gene3D" id="1.10.443.10">
    <property type="entry name" value="Intergrase catalytic core"/>
    <property type="match status" value="1"/>
</dbReference>
<dbReference type="Gene3D" id="3.30.70.270">
    <property type="match status" value="1"/>
</dbReference>
<dbReference type="InterPro" id="IPR013762">
    <property type="entry name" value="Integrase-like_cat_sf"/>
</dbReference>
<dbReference type="InterPro" id="IPR011010">
    <property type="entry name" value="DNA_brk_join_enz"/>
</dbReference>
<dbReference type="EMBL" id="CAJOBF010000109">
    <property type="protein sequence ID" value="CAF3749075.1"/>
    <property type="molecule type" value="Genomic_DNA"/>
</dbReference>
<dbReference type="GO" id="GO:0015074">
    <property type="term" value="P:DNA integration"/>
    <property type="evidence" value="ECO:0007669"/>
    <property type="project" value="InterPro"/>
</dbReference>
<dbReference type="PANTHER" id="PTHR33050">
    <property type="entry name" value="REVERSE TRANSCRIPTASE DOMAIN-CONTAINING PROTEIN"/>
    <property type="match status" value="1"/>
</dbReference>
<name>A0A818Y5U4_9BILA</name>
<dbReference type="InterPro" id="IPR043128">
    <property type="entry name" value="Rev_trsase/Diguanyl_cyclase"/>
</dbReference>
<dbReference type="InterPro" id="IPR043502">
    <property type="entry name" value="DNA/RNA_pol_sf"/>
</dbReference>
<dbReference type="SUPFAM" id="SSF47823">
    <property type="entry name" value="lambda integrase-like, N-terminal domain"/>
    <property type="match status" value="1"/>
</dbReference>
<reference evidence="3" key="1">
    <citation type="submission" date="2021-02" db="EMBL/GenBank/DDBJ databases">
        <authorList>
            <person name="Nowell W R."/>
        </authorList>
    </citation>
    <scope>NUCLEOTIDE SEQUENCE</scope>
</reference>
<keyword evidence="1" id="KW-0238">DNA-binding</keyword>
<evidence type="ECO:0000313" key="4">
    <source>
        <dbReference type="Proteomes" id="UP000663842"/>
    </source>
</evidence>
<dbReference type="SUPFAM" id="SSF56672">
    <property type="entry name" value="DNA/RNA polymerases"/>
    <property type="match status" value="1"/>
</dbReference>
<sequence length="1122" mass="129055">MVKSKKTKTVIRSLRDTKTTNKDISRHSFNKTRVQLLKMLKDLGIKVPSSLSLDILRELVDQNHDNIRASNTNADDHEFTNCQLPGSYPSFDIESNNGDSMEQPSVNAAERIKGFSSNSPSMVEFIPQSLRKAIQEGKDVCLAHLLIPEEHSLSQYQDGIKDSTSIYLKSTDPRLHRSLSLSEFMLAFIRYLNVMTEVHPERLVELNIYLSFIVKMGVQFPPPLFYEYHKNFSRKAAAKLSTQGRKINWSIRDVDLYFQIFAGRRARTCDKCSSVDHSTDFRPSIFHWDIKNDVTSMSMNDSRFGIMMWQRFKRTPIFTADQREICFNYNGNRGCTNHVCQRAHFHPNRSFVEYLLSGLRTGFHTGIQEVPSGTLQGRNLRSARKFPVVVTKLIQEEVDNGFLLRPFNSSPFPLFRLSPLGLVFGKYSGKPRLILDLSWPNDENNTSSINDLIDKDECSMTYSTIDQAIHAVLKTGSKTFLCKCGIASAFKLLPIRPSLVPFYGCHWNDQLYFFIRLPFGGRSSPRIFDCLSQALEWILLNKYHVQYCQHLLDDFLTVDCSEQESLRTMAIITMVFKKLNIPLSPSKTIGPVTSLEYLGIILDTDAFEARIPVDKINRMCNLIHQLSRKKRCTKRELLQLIGHFNFATRIIIPGRSFLSYLFHVSCSVDELHYHVRLGKEARIDLSMWEEFLMHWNGRSLFLESSLITNVDLCLFTDAAGSYGYGGIFGSKWFSGNWDDDFIRLAHHKRNIPLLELMPIVISAVLWGANWSRRRIIFYCDNQALVYILNKRSSFNFIKKLTRRYWLLSLAPSTRRAYATGLRVFQQFLFFSSIKRLLHQCFDEQTIQHFISYCVGVLHIRSSSIRSYLAAIRYYCLMIGRTDPLRRSNGTWNFSVSTLLKTAEKFNSQSQHHRLPICSKLLSRISHKLNGSFFGIYWDSLLRASLCCAFYGFLRLGEFTVNKFNASRNLTLSDMHINRNSATFLLKRSKTDRCNYGVYIRYYCTNNCLCPINHLHTYIKHRSKLFGHLSSNSSPLFIMPTGRALTRTEFVKRLREVISSFGINSPLYSGHSLRIGAASTAAKAGLPIYLIKILGRWSSEAYRRYISVSSSTISNAFVLMSKI</sequence>
<comment type="caution">
    <text evidence="3">The sequence shown here is derived from an EMBL/GenBank/DDBJ whole genome shotgun (WGS) entry which is preliminary data.</text>
</comment>
<keyword evidence="2" id="KW-0233">DNA recombination</keyword>
<evidence type="ECO:0000313" key="3">
    <source>
        <dbReference type="EMBL" id="CAF3749075.1"/>
    </source>
</evidence>
<dbReference type="Proteomes" id="UP000663842">
    <property type="component" value="Unassembled WGS sequence"/>
</dbReference>
<dbReference type="AlphaFoldDB" id="A0A818Y5U4"/>
<dbReference type="GO" id="GO:0006310">
    <property type="term" value="P:DNA recombination"/>
    <property type="evidence" value="ECO:0007669"/>
    <property type="project" value="UniProtKB-KW"/>
</dbReference>
<dbReference type="Gene3D" id="3.10.10.10">
    <property type="entry name" value="HIV Type 1 Reverse Transcriptase, subunit A, domain 1"/>
    <property type="match status" value="1"/>
</dbReference>
<evidence type="ECO:0000256" key="1">
    <source>
        <dbReference type="ARBA" id="ARBA00023125"/>
    </source>
</evidence>
<dbReference type="Gene3D" id="1.10.150.130">
    <property type="match status" value="1"/>
</dbReference>
<dbReference type="GO" id="GO:0003677">
    <property type="term" value="F:DNA binding"/>
    <property type="evidence" value="ECO:0007669"/>
    <property type="project" value="UniProtKB-KW"/>
</dbReference>
<dbReference type="InterPro" id="IPR052055">
    <property type="entry name" value="Hepadnavirus_pol/RT"/>
</dbReference>
<dbReference type="PANTHER" id="PTHR33050:SF8">
    <property type="entry name" value="REVERSE TRANSCRIPTASE DOMAIN-CONTAINING PROTEIN"/>
    <property type="match status" value="1"/>
</dbReference>
<protein>
    <submittedName>
        <fullName evidence="3">Uncharacterized protein</fullName>
    </submittedName>
</protein>
<dbReference type="SUPFAM" id="SSF56349">
    <property type="entry name" value="DNA breaking-rejoining enzymes"/>
    <property type="match status" value="1"/>
</dbReference>
<accession>A0A818Y5U4</accession>
<evidence type="ECO:0000256" key="2">
    <source>
        <dbReference type="ARBA" id="ARBA00023172"/>
    </source>
</evidence>